<name>A0A948WZC6_9GAMM</name>
<dbReference type="GO" id="GO:0015643">
    <property type="term" value="F:toxic substance binding"/>
    <property type="evidence" value="ECO:0007669"/>
    <property type="project" value="InterPro"/>
</dbReference>
<dbReference type="AlphaFoldDB" id="A0A948WZC6"/>
<dbReference type="InterPro" id="IPR007337">
    <property type="entry name" value="RelB/DinJ"/>
</dbReference>
<dbReference type="InterPro" id="IPR026262">
    <property type="entry name" value="DinJ"/>
</dbReference>
<dbReference type="InterPro" id="IPR013321">
    <property type="entry name" value="Arc_rbn_hlx_hlx"/>
</dbReference>
<evidence type="ECO:0000313" key="3">
    <source>
        <dbReference type="EMBL" id="MBU3844004.1"/>
    </source>
</evidence>
<protein>
    <submittedName>
        <fullName evidence="3">Type II toxin-antitoxin system RelB/DinJ family antitoxin</fullName>
    </submittedName>
</protein>
<dbReference type="EMBL" id="JAHLFE010000073">
    <property type="protein sequence ID" value="MBU3844004.1"/>
    <property type="molecule type" value="Genomic_DNA"/>
</dbReference>
<dbReference type="PANTHER" id="PTHR38781">
    <property type="entry name" value="ANTITOXIN DINJ-RELATED"/>
    <property type="match status" value="1"/>
</dbReference>
<dbReference type="PIRSF" id="PIRSF003108">
    <property type="entry name" value="DinJ"/>
    <property type="match status" value="1"/>
</dbReference>
<evidence type="ECO:0000313" key="4">
    <source>
        <dbReference type="Proteomes" id="UP000733611"/>
    </source>
</evidence>
<comment type="similarity">
    <text evidence="1">Belongs to the RelB/DinJ antitoxin family.</text>
</comment>
<dbReference type="NCBIfam" id="TIGR02384">
    <property type="entry name" value="RelB_DinJ"/>
    <property type="match status" value="1"/>
</dbReference>
<gene>
    <name evidence="3" type="ORF">H9847_03920</name>
</gene>
<dbReference type="GO" id="GO:0000987">
    <property type="term" value="F:cis-regulatory region sequence-specific DNA binding"/>
    <property type="evidence" value="ECO:0007669"/>
    <property type="project" value="InterPro"/>
</dbReference>
<comment type="caution">
    <text evidence="3">The sequence shown here is derived from an EMBL/GenBank/DDBJ whole genome shotgun (WGS) entry which is preliminary data.</text>
</comment>
<dbReference type="GO" id="GO:0006355">
    <property type="term" value="P:regulation of DNA-templated transcription"/>
    <property type="evidence" value="ECO:0007669"/>
    <property type="project" value="InterPro"/>
</dbReference>
<dbReference type="Proteomes" id="UP000733611">
    <property type="component" value="Unassembled WGS sequence"/>
</dbReference>
<evidence type="ECO:0000256" key="1">
    <source>
        <dbReference type="ARBA" id="ARBA00010562"/>
    </source>
</evidence>
<sequence length="92" mass="10062">MSSSTTTFSISMDADLKEAAEALFADLGMDLNTAFNIFVRQAIREGGIPFEVKRGKPNKETIAAMLEAATIARDPNAKTYTDLDELFADLEK</sequence>
<proteinExistence type="inferred from homology"/>
<dbReference type="Gene3D" id="1.10.1220.10">
    <property type="entry name" value="Met repressor-like"/>
    <property type="match status" value="1"/>
</dbReference>
<dbReference type="Pfam" id="PF04221">
    <property type="entry name" value="RelB"/>
    <property type="match status" value="1"/>
</dbReference>
<organism evidence="3 4">
    <name type="scientific">Candidatus Anaerobiospirillum pullicola</name>
    <dbReference type="NCBI Taxonomy" id="2838451"/>
    <lineage>
        <taxon>Bacteria</taxon>
        <taxon>Pseudomonadati</taxon>
        <taxon>Pseudomonadota</taxon>
        <taxon>Gammaproteobacteria</taxon>
        <taxon>Aeromonadales</taxon>
        <taxon>Succinivibrionaceae</taxon>
        <taxon>Anaerobiospirillum</taxon>
    </lineage>
</organism>
<dbReference type="GO" id="GO:0006351">
    <property type="term" value="P:DNA-templated transcription"/>
    <property type="evidence" value="ECO:0007669"/>
    <property type="project" value="TreeGrafter"/>
</dbReference>
<reference evidence="3" key="1">
    <citation type="journal article" date="2021" name="PeerJ">
        <title>Extensive microbial diversity within the chicken gut microbiome revealed by metagenomics and culture.</title>
        <authorList>
            <person name="Gilroy R."/>
            <person name="Ravi A."/>
            <person name="Getino M."/>
            <person name="Pursley I."/>
            <person name="Horton D.L."/>
            <person name="Alikhan N.F."/>
            <person name="Baker D."/>
            <person name="Gharbi K."/>
            <person name="Hall N."/>
            <person name="Watson M."/>
            <person name="Adriaenssens E.M."/>
            <person name="Foster-Nyarko E."/>
            <person name="Jarju S."/>
            <person name="Secka A."/>
            <person name="Antonio M."/>
            <person name="Oren A."/>
            <person name="Chaudhuri R.R."/>
            <person name="La Ragione R."/>
            <person name="Hildebrand F."/>
            <person name="Pallen M.J."/>
        </authorList>
    </citation>
    <scope>NUCLEOTIDE SEQUENCE</scope>
    <source>
        <strain evidence="3">378</strain>
    </source>
</reference>
<keyword evidence="2" id="KW-1277">Toxin-antitoxin system</keyword>
<evidence type="ECO:0000256" key="2">
    <source>
        <dbReference type="ARBA" id="ARBA00022649"/>
    </source>
</evidence>
<dbReference type="GO" id="GO:0044010">
    <property type="term" value="P:single-species biofilm formation"/>
    <property type="evidence" value="ECO:0007669"/>
    <property type="project" value="InterPro"/>
</dbReference>
<accession>A0A948WZC6</accession>
<reference evidence="3" key="2">
    <citation type="submission" date="2021-04" db="EMBL/GenBank/DDBJ databases">
        <authorList>
            <person name="Gilroy R."/>
        </authorList>
    </citation>
    <scope>NUCLEOTIDE SEQUENCE</scope>
    <source>
        <strain evidence="3">378</strain>
    </source>
</reference>
<dbReference type="PANTHER" id="PTHR38781:SF1">
    <property type="entry name" value="ANTITOXIN DINJ-RELATED"/>
    <property type="match status" value="1"/>
</dbReference>